<protein>
    <submittedName>
        <fullName evidence="2">T9SS type B sorting domain-containing protein</fullName>
    </submittedName>
</protein>
<dbReference type="InterPro" id="IPR026341">
    <property type="entry name" value="T9SS_type_B"/>
</dbReference>
<dbReference type="Pfam" id="PF13585">
    <property type="entry name" value="CHU_C"/>
    <property type="match status" value="1"/>
</dbReference>
<dbReference type="AlphaFoldDB" id="A0A9X1RXD0"/>
<name>A0A9X1RXD0_9FLAO</name>
<dbReference type="RefSeq" id="WP_229339273.1">
    <property type="nucleotide sequence ID" value="NZ_JAJBZG010000002.1"/>
</dbReference>
<dbReference type="NCBIfam" id="TIGR04131">
    <property type="entry name" value="Bac_Flav_CTERM"/>
    <property type="match status" value="1"/>
</dbReference>
<evidence type="ECO:0000313" key="2">
    <source>
        <dbReference type="EMBL" id="MCB7480859.1"/>
    </source>
</evidence>
<organism evidence="2 3">
    <name type="scientific">Christiangramia sediminis</name>
    <dbReference type="NCBI Taxonomy" id="2881336"/>
    <lineage>
        <taxon>Bacteria</taxon>
        <taxon>Pseudomonadati</taxon>
        <taxon>Bacteroidota</taxon>
        <taxon>Flavobacteriia</taxon>
        <taxon>Flavobacteriales</taxon>
        <taxon>Flavobacteriaceae</taxon>
        <taxon>Christiangramia</taxon>
    </lineage>
</organism>
<feature type="chain" id="PRO_5040842876" evidence="1">
    <location>
        <begin position="20"/>
        <end position="535"/>
    </location>
</feature>
<keyword evidence="1" id="KW-0732">Signal</keyword>
<feature type="signal peptide" evidence="1">
    <location>
        <begin position="1"/>
        <end position="19"/>
    </location>
</feature>
<dbReference type="EMBL" id="JAJBZG010000002">
    <property type="protein sequence ID" value="MCB7480859.1"/>
    <property type="molecule type" value="Genomic_DNA"/>
</dbReference>
<proteinExistence type="predicted"/>
<comment type="caution">
    <text evidence="2">The sequence shown here is derived from an EMBL/GenBank/DDBJ whole genome shotgun (WGS) entry which is preliminary data.</text>
</comment>
<evidence type="ECO:0000256" key="1">
    <source>
        <dbReference type="SAM" id="SignalP"/>
    </source>
</evidence>
<keyword evidence="3" id="KW-1185">Reference proteome</keyword>
<evidence type="ECO:0000313" key="3">
    <source>
        <dbReference type="Proteomes" id="UP001139414"/>
    </source>
</evidence>
<gene>
    <name evidence="2" type="ORF">LGQ90_06220</name>
</gene>
<dbReference type="Proteomes" id="UP001139414">
    <property type="component" value="Unassembled WGS sequence"/>
</dbReference>
<accession>A0A9X1RXD0</accession>
<sequence>MKKPFLLFFFILNLYCLNAQNPVSDCSGAIKICGDGAISSNADGAGIQELNGSNNCSSSENNSLWLEIEITKAGSLGFELIPTSSDINIDYDFFIFGPNATCGNLDFAIRCSTTNPAGAGAINNHTGMNDLETDISEGPGPDGNSFVKSLDVLPGETYFIVIDRPIGNSPFSLNWTGSATVGGYPFPEGPEINEAEDLQTCNANGLAEFDLSQNNSSITTQNNTTLTYHESLADASDNLMTLRNNYTSNEPKKTIYARVENDLTGCFKITEFDLIINDGPLIEPALSLEECDLDRTGEENYTLTDTNAEIISGLDASSYDIEYFASEADARQNLNTLANNYSSAGNETIYARVSEVSNPDCYNISEIELILNAPPEIDSYNIVQPSVNSNNNTVEISLPNASEYEYSIGNIDGPYQTSTTFQNVASGFKTLYIRDFKQCAIISTEIAILGYDNFFTPNQDGINDFWQLNGITPEFAADNQIHIYDRYGKLLKKLNASENGWDGTFDGNDMPADDYWFKVHLQNGQEFNGHFSLVR</sequence>
<reference evidence="2" key="1">
    <citation type="submission" date="2021-10" db="EMBL/GenBank/DDBJ databases">
        <title>Gramella sp. ASW11-100T, isolated from marine sediment.</title>
        <authorList>
            <person name="Xia C."/>
        </authorList>
    </citation>
    <scope>NUCLEOTIDE SEQUENCE</scope>
    <source>
        <strain evidence="2">ASW11-100</strain>
    </source>
</reference>